<gene>
    <name evidence="7" type="ORF">GOP47_0021544</name>
</gene>
<evidence type="ECO:0000256" key="2">
    <source>
        <dbReference type="ARBA" id="ARBA00023002"/>
    </source>
</evidence>
<dbReference type="InterPro" id="IPR036291">
    <property type="entry name" value="NAD(P)-bd_dom_sf"/>
</dbReference>
<evidence type="ECO:0000256" key="1">
    <source>
        <dbReference type="ARBA" id="ARBA00022857"/>
    </source>
</evidence>
<dbReference type="InterPro" id="IPR057326">
    <property type="entry name" value="KR_dom"/>
</dbReference>
<dbReference type="Pfam" id="PF13561">
    <property type="entry name" value="adh_short_C2"/>
    <property type="match status" value="1"/>
</dbReference>
<dbReference type="EMBL" id="JABFUD020000021">
    <property type="protein sequence ID" value="KAI5062997.1"/>
    <property type="molecule type" value="Genomic_DNA"/>
</dbReference>
<keyword evidence="2" id="KW-0560">Oxidoreductase</keyword>
<evidence type="ECO:0000256" key="3">
    <source>
        <dbReference type="ARBA" id="ARBA00026117"/>
    </source>
</evidence>
<dbReference type="GO" id="GO:0009062">
    <property type="term" value="P:fatty acid catabolic process"/>
    <property type="evidence" value="ECO:0007669"/>
    <property type="project" value="InterPro"/>
</dbReference>
<protein>
    <recommendedName>
        <fullName evidence="3">2,4-dienoyl-CoA reductase [(3E)-enoyl-CoA-producing]</fullName>
        <ecNumber evidence="3">1.3.1.124</ecNumber>
    </recommendedName>
</protein>
<evidence type="ECO:0000313" key="7">
    <source>
        <dbReference type="EMBL" id="KAI5062997.1"/>
    </source>
</evidence>
<evidence type="ECO:0000256" key="5">
    <source>
        <dbReference type="ARBA" id="ARBA00048340"/>
    </source>
</evidence>
<dbReference type="FunFam" id="3.40.50.720:FF:000084">
    <property type="entry name" value="Short-chain dehydrogenase reductase"/>
    <property type="match status" value="1"/>
</dbReference>
<organism evidence="7 8">
    <name type="scientific">Adiantum capillus-veneris</name>
    <name type="common">Maidenhair fern</name>
    <dbReference type="NCBI Taxonomy" id="13818"/>
    <lineage>
        <taxon>Eukaryota</taxon>
        <taxon>Viridiplantae</taxon>
        <taxon>Streptophyta</taxon>
        <taxon>Embryophyta</taxon>
        <taxon>Tracheophyta</taxon>
        <taxon>Polypodiopsida</taxon>
        <taxon>Polypodiidae</taxon>
        <taxon>Polypodiales</taxon>
        <taxon>Pteridineae</taxon>
        <taxon>Pteridaceae</taxon>
        <taxon>Vittarioideae</taxon>
        <taxon>Adiantum</taxon>
    </lineage>
</organism>
<keyword evidence="1" id="KW-0521">NADP</keyword>
<dbReference type="OrthoDB" id="1393670at2759"/>
<dbReference type="SMART" id="SM00822">
    <property type="entry name" value="PKS_KR"/>
    <property type="match status" value="1"/>
</dbReference>
<dbReference type="GO" id="GO:0005777">
    <property type="term" value="C:peroxisome"/>
    <property type="evidence" value="ECO:0007669"/>
    <property type="project" value="TreeGrafter"/>
</dbReference>
<dbReference type="CDD" id="cd05369">
    <property type="entry name" value="TER_DECR_SDR_a"/>
    <property type="match status" value="1"/>
</dbReference>
<dbReference type="Gene3D" id="3.40.50.720">
    <property type="entry name" value="NAD(P)-binding Rossmann-like Domain"/>
    <property type="match status" value="1"/>
</dbReference>
<accession>A0A9D4U8K7</accession>
<comment type="caution">
    <text evidence="7">The sequence shown here is derived from an EMBL/GenBank/DDBJ whole genome shotgun (WGS) entry which is preliminary data.</text>
</comment>
<dbReference type="PRINTS" id="PR00080">
    <property type="entry name" value="SDRFAMILY"/>
</dbReference>
<dbReference type="GO" id="GO:0008670">
    <property type="term" value="F:2,4-dienoyl-CoA reductase (NADPH) activity"/>
    <property type="evidence" value="ECO:0007669"/>
    <property type="project" value="InterPro"/>
</dbReference>
<feature type="domain" description="Ketoreductase" evidence="6">
    <location>
        <begin position="85"/>
        <end position="302"/>
    </location>
</feature>
<name>A0A9D4U8K7_ADICA</name>
<dbReference type="EC" id="1.3.1.124" evidence="3"/>
<evidence type="ECO:0000259" key="6">
    <source>
        <dbReference type="SMART" id="SM00822"/>
    </source>
</evidence>
<dbReference type="Proteomes" id="UP000886520">
    <property type="component" value="Chromosome 21"/>
</dbReference>
<dbReference type="PANTHER" id="PTHR43296">
    <property type="entry name" value="PEROXISOMAL 2,4-DIENOYL-COA REDUCTASE"/>
    <property type="match status" value="1"/>
</dbReference>
<dbReference type="PANTHER" id="PTHR43296:SF2">
    <property type="entry name" value="PEROXISOMAL 2,4-DIENOYL-COA REDUCTASE [(3E)-ENOYL-COA-PRODUCING]"/>
    <property type="match status" value="1"/>
</dbReference>
<dbReference type="InterPro" id="IPR002347">
    <property type="entry name" value="SDR_fam"/>
</dbReference>
<dbReference type="SUPFAM" id="SSF51735">
    <property type="entry name" value="NAD(P)-binding Rossmann-fold domains"/>
    <property type="match status" value="1"/>
</dbReference>
<comment type="catalytic activity">
    <reaction evidence="5">
        <text>a (2E,4Z)-dienoyl-CoA + NADPH + H(+) = a 4,5-saturated-(3E)-enoyl-CoA + NADP(+)</text>
        <dbReference type="Rhea" id="RHEA:61892"/>
        <dbReference type="ChEBI" id="CHEBI:15378"/>
        <dbReference type="ChEBI" id="CHEBI:57783"/>
        <dbReference type="ChEBI" id="CHEBI:58349"/>
        <dbReference type="ChEBI" id="CHEBI:85099"/>
        <dbReference type="ChEBI" id="CHEBI:85493"/>
        <dbReference type="EC" id="1.3.1.124"/>
    </reaction>
</comment>
<evidence type="ECO:0000256" key="4">
    <source>
        <dbReference type="ARBA" id="ARBA00048009"/>
    </source>
</evidence>
<dbReference type="PRINTS" id="PR00081">
    <property type="entry name" value="GDHRDH"/>
</dbReference>
<dbReference type="AlphaFoldDB" id="A0A9D4U8K7"/>
<keyword evidence="8" id="KW-1185">Reference proteome</keyword>
<evidence type="ECO:0000313" key="8">
    <source>
        <dbReference type="Proteomes" id="UP000886520"/>
    </source>
</evidence>
<dbReference type="InterPro" id="IPR045017">
    <property type="entry name" value="DECR2-like"/>
</dbReference>
<reference evidence="7" key="1">
    <citation type="submission" date="2021-01" db="EMBL/GenBank/DDBJ databases">
        <title>Adiantum capillus-veneris genome.</title>
        <authorList>
            <person name="Fang Y."/>
            <person name="Liao Q."/>
        </authorList>
    </citation>
    <scope>NUCLEOTIDE SEQUENCE</scope>
    <source>
        <strain evidence="7">H3</strain>
        <tissue evidence="7">Leaf</tissue>
    </source>
</reference>
<proteinExistence type="predicted"/>
<sequence length="368" mass="39405">MGDNLPLMQGLQDTEEGLIGRVWLQGRSVLCSLRLSDGYPFGCDDASAIWIQERASGFARARASLRRTLTGAPNSPFRDSLLQGKVALITGGATGIGFEIATQLARHGAHIVLMGRRKPVLDAAVAVLQKAGFQAIGLQGDVRKREDASQVVEATVQRFGRLDVLVNNAAGNFLVAAEDLSPNGFRTVLDIDSVGTFTMCHAALNHLKCGGTGKAAADSGLIINISATLHYSAQWYQIHVSAAKAAIDSLTRSLALEWGTDYGIRVNGIAPGPIKDTPGIQKLAPDEAGVKYHIEKNNWGEKWDIAMAAVFLASDAGRHINGVTLPVDRGNWLIKPRIVPKDVIRAISRAVEDRSRSSSTLSVPQSKL</sequence>
<comment type="catalytic activity">
    <reaction evidence="4">
        <text>a (2E,4E)-dienoyl-CoA + NADPH + H(+) = a 4,5-saturated-(3E)-enoyl-CoA + NADP(+)</text>
        <dbReference type="Rhea" id="RHEA:45912"/>
        <dbReference type="ChEBI" id="CHEBI:15378"/>
        <dbReference type="ChEBI" id="CHEBI:57783"/>
        <dbReference type="ChEBI" id="CHEBI:58349"/>
        <dbReference type="ChEBI" id="CHEBI:85101"/>
        <dbReference type="ChEBI" id="CHEBI:85493"/>
        <dbReference type="EC" id="1.3.1.124"/>
    </reaction>
</comment>